<keyword evidence="2" id="KW-1185">Reference proteome</keyword>
<dbReference type="HOGENOM" id="CLU_1718583_0_0_5"/>
<dbReference type="STRING" id="715226.ABI_12970"/>
<dbReference type="RefSeq" id="WP_006272041.1">
    <property type="nucleotide sequence ID" value="NZ_GL883077.1"/>
</dbReference>
<dbReference type="OrthoDB" id="7193429at2"/>
<sequence length="152" mass="15179">MDTTKLILAGAAAAGAAGLLLTVFADPTAGDLRRLDGVATTAKSAVRLTVPAQAALMAPDMAQRPIFAMTTGNGALAEKTLQLVGIAISPGRKAALVSVDGAAPVWFVAGQPGGDVRLIDVDGRRARLDTPLGERMVGLNDAPPTPAVGAGG</sequence>
<dbReference type="AlphaFoldDB" id="F4QHZ2"/>
<name>F4QHZ2_9CAUL</name>
<accession>F4QHZ2</accession>
<gene>
    <name evidence="1" type="ORF">ABI_12970</name>
</gene>
<dbReference type="Proteomes" id="UP000006512">
    <property type="component" value="Unassembled WGS sequence"/>
</dbReference>
<evidence type="ECO:0000313" key="1">
    <source>
        <dbReference type="EMBL" id="EGF92859.1"/>
    </source>
</evidence>
<proteinExistence type="predicted"/>
<evidence type="ECO:0000313" key="2">
    <source>
        <dbReference type="Proteomes" id="UP000006512"/>
    </source>
</evidence>
<organism evidence="1 2">
    <name type="scientific">Asticcacaulis biprosthecium C19</name>
    <dbReference type="NCBI Taxonomy" id="715226"/>
    <lineage>
        <taxon>Bacteria</taxon>
        <taxon>Pseudomonadati</taxon>
        <taxon>Pseudomonadota</taxon>
        <taxon>Alphaproteobacteria</taxon>
        <taxon>Caulobacterales</taxon>
        <taxon>Caulobacteraceae</taxon>
        <taxon>Asticcacaulis</taxon>
    </lineage>
</organism>
<protein>
    <submittedName>
        <fullName evidence="1">Uncharacterized protein</fullName>
    </submittedName>
</protein>
<reference evidence="2" key="1">
    <citation type="submission" date="2011-03" db="EMBL/GenBank/DDBJ databases">
        <title>Draft genome sequence of Brevundimonas diminuta.</title>
        <authorList>
            <person name="Brown P.J.B."/>
            <person name="Buechlein A."/>
            <person name="Hemmerich C."/>
            <person name="Brun Y.V."/>
        </authorList>
    </citation>
    <scope>NUCLEOTIDE SEQUENCE [LARGE SCALE GENOMIC DNA]</scope>
    <source>
        <strain evidence="2">C19</strain>
    </source>
</reference>
<dbReference type="EMBL" id="GL883077">
    <property type="protein sequence ID" value="EGF92859.1"/>
    <property type="molecule type" value="Genomic_DNA"/>
</dbReference>